<keyword evidence="2" id="KW-1185">Reference proteome</keyword>
<gene>
    <name evidence="1" type="primary">phnG</name>
    <name evidence="1" type="ORF">Q2T52_18925</name>
</gene>
<evidence type="ECO:0000313" key="1">
    <source>
        <dbReference type="EMBL" id="MDO1584162.1"/>
    </source>
</evidence>
<reference evidence="1" key="1">
    <citation type="journal article" date="2015" name="Int. J. Syst. Evol. Microbiol.">
        <title>Rhizobium oryzicola sp. nov., potential plant-growth-promoting endophytic bacteria isolated from rice roots.</title>
        <authorList>
            <person name="Zhang X.X."/>
            <person name="Gao J.S."/>
            <person name="Cao Y.H."/>
            <person name="Sheirdil R.A."/>
            <person name="Wang X.C."/>
            <person name="Zhang L."/>
        </authorList>
    </citation>
    <scope>NUCLEOTIDE SEQUENCE</scope>
    <source>
        <strain evidence="1">05753</strain>
    </source>
</reference>
<evidence type="ECO:0000313" key="2">
    <source>
        <dbReference type="Proteomes" id="UP001169006"/>
    </source>
</evidence>
<sequence>MEAATTHHQAEPPARKRVLDLLARATRTDMETVFNALVTKPNHERLRGPETGLVMVRGRMGGGGAAFNLGEATVTRATIRFTDGTVGHSYRLGTDKRAAELAAIFDALWQQDSTHQLVEDKLLKPVEEKLSAEQTKRAAQTAATKVEFFTMVRGED</sequence>
<accession>A0ABT8T0B9</accession>
<dbReference type="Proteomes" id="UP001169006">
    <property type="component" value="Unassembled WGS sequence"/>
</dbReference>
<organism evidence="1 2">
    <name type="scientific">Rhizobium oryzicola</name>
    <dbReference type="NCBI Taxonomy" id="1232668"/>
    <lineage>
        <taxon>Bacteria</taxon>
        <taxon>Pseudomonadati</taxon>
        <taxon>Pseudomonadota</taxon>
        <taxon>Alphaproteobacteria</taxon>
        <taxon>Hyphomicrobiales</taxon>
        <taxon>Rhizobiaceae</taxon>
        <taxon>Rhizobium/Agrobacterium group</taxon>
        <taxon>Rhizobium</taxon>
    </lineage>
</organism>
<dbReference type="GO" id="GO:0016829">
    <property type="term" value="F:lyase activity"/>
    <property type="evidence" value="ECO:0007669"/>
    <property type="project" value="UniProtKB-KW"/>
</dbReference>
<dbReference type="InterPro" id="IPR009609">
    <property type="entry name" value="Phosphonate_metab_PhnG"/>
</dbReference>
<name>A0ABT8T0B9_9HYPH</name>
<comment type="caution">
    <text evidence="1">The sequence shown here is derived from an EMBL/GenBank/DDBJ whole genome shotgun (WGS) entry which is preliminary data.</text>
</comment>
<keyword evidence="1" id="KW-0456">Lyase</keyword>
<dbReference type="EMBL" id="JAUKWQ010000007">
    <property type="protein sequence ID" value="MDO1584162.1"/>
    <property type="molecule type" value="Genomic_DNA"/>
</dbReference>
<dbReference type="Pfam" id="PF06754">
    <property type="entry name" value="PhnG"/>
    <property type="match status" value="1"/>
</dbReference>
<reference evidence="1" key="2">
    <citation type="submission" date="2023-07" db="EMBL/GenBank/DDBJ databases">
        <authorList>
            <person name="Sun H."/>
        </authorList>
    </citation>
    <scope>NUCLEOTIDE SEQUENCE</scope>
    <source>
        <strain evidence="1">05753</strain>
    </source>
</reference>
<protein>
    <submittedName>
        <fullName evidence="1">Phosphonate C-P lyase system protein PhnG</fullName>
    </submittedName>
</protein>
<proteinExistence type="predicted"/>
<dbReference type="RefSeq" id="WP_302078396.1">
    <property type="nucleotide sequence ID" value="NZ_JAUKWQ010000007.1"/>
</dbReference>
<dbReference type="NCBIfam" id="TIGR03293">
    <property type="entry name" value="PhnG_redo"/>
    <property type="match status" value="1"/>
</dbReference>